<dbReference type="SUPFAM" id="SSF103481">
    <property type="entry name" value="Multidrug resistance efflux transporter EmrE"/>
    <property type="match status" value="2"/>
</dbReference>
<feature type="transmembrane region" description="Helical" evidence="5">
    <location>
        <begin position="260"/>
        <end position="279"/>
    </location>
</feature>
<feature type="transmembrane region" description="Helical" evidence="5">
    <location>
        <begin position="40"/>
        <end position="56"/>
    </location>
</feature>
<dbReference type="InterPro" id="IPR037185">
    <property type="entry name" value="EmrE-like"/>
</dbReference>
<proteinExistence type="predicted"/>
<dbReference type="EMBL" id="CP002873">
    <property type="protein sequence ID" value="AGA67026.1"/>
    <property type="molecule type" value="Genomic_DNA"/>
</dbReference>
<dbReference type="RefSeq" id="WP_014936915.1">
    <property type="nucleotide sequence ID" value="NC_019908.1"/>
</dbReference>
<feature type="transmembrane region" description="Helical" evidence="5">
    <location>
        <begin position="147"/>
        <end position="167"/>
    </location>
</feature>
<evidence type="ECO:0000313" key="7">
    <source>
        <dbReference type="EMBL" id="AGA67026.1"/>
    </source>
</evidence>
<dbReference type="InterPro" id="IPR000620">
    <property type="entry name" value="EamA_dom"/>
</dbReference>
<keyword evidence="3 5" id="KW-1133">Transmembrane helix</keyword>
<accession>A0A3B6VMD1</accession>
<comment type="subcellular location">
    <subcellularLocation>
        <location evidence="1">Membrane</location>
        <topology evidence="1">Multi-pass membrane protein</topology>
    </subcellularLocation>
</comment>
<dbReference type="KEGG" id="bpip:BPP43_09205"/>
<dbReference type="Proteomes" id="UP000010793">
    <property type="component" value="Chromosome"/>
</dbReference>
<evidence type="ECO:0000256" key="3">
    <source>
        <dbReference type="ARBA" id="ARBA00022989"/>
    </source>
</evidence>
<dbReference type="PANTHER" id="PTHR22911:SF6">
    <property type="entry name" value="SOLUTE CARRIER FAMILY 35 MEMBER G1"/>
    <property type="match status" value="1"/>
</dbReference>
<gene>
    <name evidence="7" type="ORF">BPP43_09205</name>
</gene>
<evidence type="ECO:0000256" key="2">
    <source>
        <dbReference type="ARBA" id="ARBA00022692"/>
    </source>
</evidence>
<feature type="transmembrane region" description="Helical" evidence="5">
    <location>
        <begin position="123"/>
        <end position="141"/>
    </location>
</feature>
<keyword evidence="4 5" id="KW-0472">Membrane</keyword>
<evidence type="ECO:0000256" key="5">
    <source>
        <dbReference type="SAM" id="Phobius"/>
    </source>
</evidence>
<dbReference type="Pfam" id="PF00892">
    <property type="entry name" value="EamA"/>
    <property type="match status" value="2"/>
</dbReference>
<keyword evidence="2 5" id="KW-0812">Transmembrane</keyword>
<dbReference type="PANTHER" id="PTHR22911">
    <property type="entry name" value="ACYL-MALONYL CONDENSING ENZYME-RELATED"/>
    <property type="match status" value="1"/>
</dbReference>
<name>A0A3B6VMD1_BRAPL</name>
<feature type="transmembrane region" description="Helical" evidence="5">
    <location>
        <begin position="179"/>
        <end position="200"/>
    </location>
</feature>
<keyword evidence="8" id="KW-1185">Reference proteome</keyword>
<evidence type="ECO:0000313" key="8">
    <source>
        <dbReference type="Proteomes" id="UP000010793"/>
    </source>
</evidence>
<organism evidence="7 8">
    <name type="scientific">Brachyspira pilosicoli P43/6/78</name>
    <dbReference type="NCBI Taxonomy" id="1042417"/>
    <lineage>
        <taxon>Bacteria</taxon>
        <taxon>Pseudomonadati</taxon>
        <taxon>Spirochaetota</taxon>
        <taxon>Spirochaetia</taxon>
        <taxon>Brachyspirales</taxon>
        <taxon>Brachyspiraceae</taxon>
        <taxon>Brachyspira</taxon>
    </lineage>
</organism>
<feature type="transmembrane region" description="Helical" evidence="5">
    <location>
        <begin position="68"/>
        <end position="87"/>
    </location>
</feature>
<feature type="transmembrane region" description="Helical" evidence="5">
    <location>
        <begin position="237"/>
        <end position="254"/>
    </location>
</feature>
<feature type="domain" description="EamA" evidence="6">
    <location>
        <begin position="151"/>
        <end position="277"/>
    </location>
</feature>
<dbReference type="AlphaFoldDB" id="A0A3B6VMD1"/>
<feature type="transmembrane region" description="Helical" evidence="5">
    <location>
        <begin position="99"/>
        <end position="116"/>
    </location>
</feature>
<reference evidence="7 8" key="1">
    <citation type="journal article" date="2013" name="Genome Announc.">
        <title>Complete Genome Sequence of the Porcine Strain Brachyspira pilosicoli P43/6/78(T.).</title>
        <authorList>
            <person name="Lin C."/>
            <person name="den Bakker H.C."/>
            <person name="Suzuki H."/>
            <person name="Lefebure T."/>
            <person name="Ponnala L."/>
            <person name="Sun Q."/>
            <person name="Stanhope M.J."/>
            <person name="Wiedmann M."/>
            <person name="Duhamel G.E."/>
        </authorList>
    </citation>
    <scope>NUCLEOTIDE SEQUENCE [LARGE SCALE GENOMIC DNA]</scope>
    <source>
        <strain evidence="7 8">P43/6/78</strain>
    </source>
</reference>
<dbReference type="Gene3D" id="1.10.3730.20">
    <property type="match status" value="1"/>
</dbReference>
<feature type="transmembrane region" description="Helical" evidence="5">
    <location>
        <begin position="206"/>
        <end position="225"/>
    </location>
</feature>
<evidence type="ECO:0000259" key="6">
    <source>
        <dbReference type="Pfam" id="PF00892"/>
    </source>
</evidence>
<evidence type="ECO:0000256" key="4">
    <source>
        <dbReference type="ARBA" id="ARBA00023136"/>
    </source>
</evidence>
<protein>
    <submittedName>
        <fullName evidence="7">Membrane protein transporter</fullName>
    </submittedName>
</protein>
<feature type="domain" description="EamA" evidence="6">
    <location>
        <begin position="7"/>
        <end position="139"/>
    </location>
</feature>
<sequence length="284" mass="32012">MKNKTKLAIFLMILSALSFSLMQMSVKISGKSIPVMQQVFSRNLIIMIISIIVLLKNKESFLPNKESIIPLILRSLFGFLGVVASFYAFNNMILADASILQNTSPFWATFFAFLIIKEKIFKVQWLALIIAIIGAMFVIKPSFNSNIFPSLVALSGAMFAGLAYTMIGYLKGKERNSIIILYFSFISSVLSLIFAKTFVMPNLYEFLMLILIGVFAGFGQFFLTVSYKEAPVSTVSIFNYTGLIFSYLISVLFFNELIDFYSIIGMLLTISAALIVYFYKLKFK</sequence>
<dbReference type="GO" id="GO:0016020">
    <property type="term" value="C:membrane"/>
    <property type="evidence" value="ECO:0007669"/>
    <property type="project" value="UniProtKB-SubCell"/>
</dbReference>
<evidence type="ECO:0000256" key="1">
    <source>
        <dbReference type="ARBA" id="ARBA00004141"/>
    </source>
</evidence>